<protein>
    <submittedName>
        <fullName evidence="2">Hsc56 co-chaperone of HscC</fullName>
    </submittedName>
</protein>
<feature type="compositionally biased region" description="Acidic residues" evidence="1">
    <location>
        <begin position="97"/>
        <end position="106"/>
    </location>
</feature>
<feature type="region of interest" description="Disordered" evidence="1">
    <location>
        <begin position="95"/>
        <end position="121"/>
    </location>
</feature>
<dbReference type="EMBL" id="UGET01000006">
    <property type="protein sequence ID" value="STN25956.1"/>
    <property type="molecule type" value="Genomic_DNA"/>
</dbReference>
<proteinExistence type="predicted"/>
<accession>A0A377F7F3</accession>
<sequence length="200" mass="22495">MAEILHSGKLSPLGQSFIESLFFKRKAWAWWKSRVGSETEQDSPFLDLYRVAEQVVLEAFPKQEMLARLNTRLEGGDAHPLEAIVTRMLLTKVKLEPEDEDVDEPTPENHEEKNDEGEKPQSITSIIKISLTVLVIGYALGKSRCCLADDVFFAPMPDAAFTPHPAAVFMGSQWLNNRSPAAELHPRGPYRLTATPHQNR</sequence>
<organism evidence="2 3">
    <name type="scientific">Escherichia coli</name>
    <dbReference type="NCBI Taxonomy" id="562"/>
    <lineage>
        <taxon>Bacteria</taxon>
        <taxon>Pseudomonadati</taxon>
        <taxon>Pseudomonadota</taxon>
        <taxon>Gammaproteobacteria</taxon>
        <taxon>Enterobacterales</taxon>
        <taxon>Enterobacteriaceae</taxon>
        <taxon>Escherichia</taxon>
    </lineage>
</organism>
<evidence type="ECO:0000313" key="2">
    <source>
        <dbReference type="EMBL" id="STN25956.1"/>
    </source>
</evidence>
<name>A0A377F7F3_ECOLX</name>
<dbReference type="AlphaFoldDB" id="A0A377F7F3"/>
<evidence type="ECO:0000313" key="3">
    <source>
        <dbReference type="Proteomes" id="UP000254255"/>
    </source>
</evidence>
<reference evidence="2 3" key="1">
    <citation type="submission" date="2018-06" db="EMBL/GenBank/DDBJ databases">
        <authorList>
            <consortium name="Pathogen Informatics"/>
            <person name="Doyle S."/>
        </authorList>
    </citation>
    <scope>NUCLEOTIDE SEQUENCE [LARGE SCALE GENOMIC DNA]</scope>
    <source>
        <strain evidence="2 3">NCTC13148</strain>
    </source>
</reference>
<evidence type="ECO:0000256" key="1">
    <source>
        <dbReference type="SAM" id="MobiDB-lite"/>
    </source>
</evidence>
<feature type="region of interest" description="Disordered" evidence="1">
    <location>
        <begin position="180"/>
        <end position="200"/>
    </location>
</feature>
<dbReference type="Proteomes" id="UP000254255">
    <property type="component" value="Unassembled WGS sequence"/>
</dbReference>
<gene>
    <name evidence="2" type="primary">ybeV_1</name>
    <name evidence="2" type="ORF">NCTC13148_06380</name>
</gene>
<feature type="compositionally biased region" description="Basic and acidic residues" evidence="1">
    <location>
        <begin position="107"/>
        <end position="119"/>
    </location>
</feature>